<feature type="chain" id="PRO_5045211786" evidence="1">
    <location>
        <begin position="21"/>
        <end position="417"/>
    </location>
</feature>
<sequence>MRSKTLAAIAASTLALLLTACGGGGGGIGGTGAAGNGTLRVSMTDAPSCGFDEVNVTVTEVRVNPSATAPDGTGAGWFRIVLPNPQKTNLLDLQNGVLQELGEIPLPAGTYQQMRLVLASNTGATLANSLVLTGGTGAEVALDTPSGQQSGLKINTTADITVLPGQRVDWVIDFDACKSVVRRGNSGRYNLKPVLTAFPRVTDAGLRIVGWVDPSLLAGPVSVSAQQGNGVVVKATAPVGPGLPDAGRFELPGLAAGSYNLVISAAGRVTAVITDVPVAAISPTQVNSAALPIDLPAAANAGRTVAGTVTTTLPPPLAGEVRAIQTLAGPRTIELRWTAIDADTGAWTMALPTGATYTLPYAALPVAWPFAPDAASAGRYRLEARDGSGTVKSADIDVNVAVPAFPAALTQDFSFLP</sequence>
<evidence type="ECO:0000313" key="3">
    <source>
        <dbReference type="EMBL" id="MDP4302722.1"/>
    </source>
</evidence>
<comment type="caution">
    <text evidence="3">The sequence shown here is derived from an EMBL/GenBank/DDBJ whole genome shotgun (WGS) entry which is preliminary data.</text>
</comment>
<dbReference type="Proteomes" id="UP001235760">
    <property type="component" value="Unassembled WGS sequence"/>
</dbReference>
<protein>
    <submittedName>
        <fullName evidence="3">DUF4382 domain-containing protein</fullName>
    </submittedName>
</protein>
<dbReference type="Pfam" id="PF14321">
    <property type="entry name" value="DUF4382"/>
    <property type="match status" value="1"/>
</dbReference>
<feature type="domain" description="DUF4382" evidence="2">
    <location>
        <begin position="36"/>
        <end position="193"/>
    </location>
</feature>
<keyword evidence="4" id="KW-1185">Reference proteome</keyword>
<evidence type="ECO:0000256" key="1">
    <source>
        <dbReference type="SAM" id="SignalP"/>
    </source>
</evidence>
<dbReference type="InterPro" id="IPR025491">
    <property type="entry name" value="DUF4382"/>
</dbReference>
<dbReference type="PROSITE" id="PS51257">
    <property type="entry name" value="PROKAR_LIPOPROTEIN"/>
    <property type="match status" value="1"/>
</dbReference>
<feature type="signal peptide" evidence="1">
    <location>
        <begin position="1"/>
        <end position="20"/>
    </location>
</feature>
<accession>A0ABT9G8C8</accession>
<evidence type="ECO:0000313" key="4">
    <source>
        <dbReference type="Proteomes" id="UP001235760"/>
    </source>
</evidence>
<reference evidence="3 4" key="1">
    <citation type="submission" date="2023-08" db="EMBL/GenBank/DDBJ databases">
        <authorList>
            <person name="Roldan D.M."/>
            <person name="Menes R.J."/>
        </authorList>
    </citation>
    <scope>NUCLEOTIDE SEQUENCE [LARGE SCALE GENOMIC DNA]</scope>
    <source>
        <strain evidence="3 4">CCM 2812</strain>
    </source>
</reference>
<name>A0ABT9G8C8_LEPDI</name>
<keyword evidence="1" id="KW-0732">Signal</keyword>
<evidence type="ECO:0000259" key="2">
    <source>
        <dbReference type="Pfam" id="PF14321"/>
    </source>
</evidence>
<gene>
    <name evidence="3" type="ORF">Q8X39_18960</name>
</gene>
<organism evidence="3 4">
    <name type="scientific">Leptothrix discophora</name>
    <dbReference type="NCBI Taxonomy" id="89"/>
    <lineage>
        <taxon>Bacteria</taxon>
        <taxon>Pseudomonadati</taxon>
        <taxon>Pseudomonadota</taxon>
        <taxon>Betaproteobacteria</taxon>
        <taxon>Burkholderiales</taxon>
        <taxon>Sphaerotilaceae</taxon>
        <taxon>Leptothrix</taxon>
    </lineage>
</organism>
<proteinExistence type="predicted"/>
<dbReference type="EMBL" id="JAUZEE010000014">
    <property type="protein sequence ID" value="MDP4302722.1"/>
    <property type="molecule type" value="Genomic_DNA"/>
</dbReference>
<dbReference type="RefSeq" id="WP_305751260.1">
    <property type="nucleotide sequence ID" value="NZ_JAUZEE010000014.1"/>
</dbReference>